<feature type="compositionally biased region" description="Low complexity" evidence="1">
    <location>
        <begin position="1"/>
        <end position="21"/>
    </location>
</feature>
<comment type="caution">
    <text evidence="2">The sequence shown here is derived from an EMBL/GenBank/DDBJ whole genome shotgun (WGS) entry which is preliminary data.</text>
</comment>
<evidence type="ECO:0000313" key="3">
    <source>
        <dbReference type="Proteomes" id="UP000237347"/>
    </source>
</evidence>
<sequence>MPTRQISPSKSQSQTQTASSTPQPPPQRNHSHQNSSPPLIASIATFSVLLFLIVELAEATTIKEEKSEAITRNIHLQV</sequence>
<reference evidence="2 3" key="1">
    <citation type="journal article" date="2018" name="Sci. Data">
        <title>The draft genome sequence of cork oak.</title>
        <authorList>
            <person name="Ramos A.M."/>
            <person name="Usie A."/>
            <person name="Barbosa P."/>
            <person name="Barros P.M."/>
            <person name="Capote T."/>
            <person name="Chaves I."/>
            <person name="Simoes F."/>
            <person name="Abreu I."/>
            <person name="Carrasquinho I."/>
            <person name="Faro C."/>
            <person name="Guimaraes J.B."/>
            <person name="Mendonca D."/>
            <person name="Nobrega F."/>
            <person name="Rodrigues L."/>
            <person name="Saibo N.J.M."/>
            <person name="Varela M.C."/>
            <person name="Egas C."/>
            <person name="Matos J."/>
            <person name="Miguel C.M."/>
            <person name="Oliveira M.M."/>
            <person name="Ricardo C.P."/>
            <person name="Goncalves S."/>
        </authorList>
    </citation>
    <scope>NUCLEOTIDE SEQUENCE [LARGE SCALE GENOMIC DNA]</scope>
    <source>
        <strain evidence="3">cv. HL8</strain>
    </source>
</reference>
<proteinExistence type="predicted"/>
<dbReference type="EMBL" id="PKMF04000108">
    <property type="protein sequence ID" value="KAK7849830.1"/>
    <property type="molecule type" value="Genomic_DNA"/>
</dbReference>
<evidence type="ECO:0000256" key="1">
    <source>
        <dbReference type="SAM" id="MobiDB-lite"/>
    </source>
</evidence>
<protein>
    <recommendedName>
        <fullName evidence="4">Transmembrane protein</fullName>
    </recommendedName>
</protein>
<feature type="region of interest" description="Disordered" evidence="1">
    <location>
        <begin position="1"/>
        <end position="38"/>
    </location>
</feature>
<dbReference type="AlphaFoldDB" id="A0AAW0LE64"/>
<keyword evidence="3" id="KW-1185">Reference proteome</keyword>
<gene>
    <name evidence="2" type="ORF">CFP56_002248</name>
</gene>
<name>A0AAW0LE64_QUESU</name>
<evidence type="ECO:0000313" key="2">
    <source>
        <dbReference type="EMBL" id="KAK7849830.1"/>
    </source>
</evidence>
<evidence type="ECO:0008006" key="4">
    <source>
        <dbReference type="Google" id="ProtNLM"/>
    </source>
</evidence>
<dbReference type="Proteomes" id="UP000237347">
    <property type="component" value="Unassembled WGS sequence"/>
</dbReference>
<accession>A0AAW0LE64</accession>
<organism evidence="2 3">
    <name type="scientific">Quercus suber</name>
    <name type="common">Cork oak</name>
    <dbReference type="NCBI Taxonomy" id="58331"/>
    <lineage>
        <taxon>Eukaryota</taxon>
        <taxon>Viridiplantae</taxon>
        <taxon>Streptophyta</taxon>
        <taxon>Embryophyta</taxon>
        <taxon>Tracheophyta</taxon>
        <taxon>Spermatophyta</taxon>
        <taxon>Magnoliopsida</taxon>
        <taxon>eudicotyledons</taxon>
        <taxon>Gunneridae</taxon>
        <taxon>Pentapetalae</taxon>
        <taxon>rosids</taxon>
        <taxon>fabids</taxon>
        <taxon>Fagales</taxon>
        <taxon>Fagaceae</taxon>
        <taxon>Quercus</taxon>
    </lineage>
</organism>